<dbReference type="Gene3D" id="3.60.15.10">
    <property type="entry name" value="Ribonuclease Z/Hydroxyacylglutathione hydrolase-like"/>
    <property type="match status" value="1"/>
</dbReference>
<dbReference type="InterPro" id="IPR036866">
    <property type="entry name" value="RibonucZ/Hydroxyglut_hydro"/>
</dbReference>
<comment type="caution">
    <text evidence="3">The sequence shown here is derived from an EMBL/GenBank/DDBJ whole genome shotgun (WGS) entry which is preliminary data.</text>
</comment>
<evidence type="ECO:0000259" key="2">
    <source>
        <dbReference type="Pfam" id="PF12706"/>
    </source>
</evidence>
<dbReference type="GO" id="GO:0070290">
    <property type="term" value="F:N-acylphosphatidylethanolamine-specific phospholipase D activity"/>
    <property type="evidence" value="ECO:0007669"/>
    <property type="project" value="InterPro"/>
</dbReference>
<accession>A0A2N3NK98</accession>
<organism evidence="3 4">
    <name type="scientific">Lomentospora prolificans</name>
    <dbReference type="NCBI Taxonomy" id="41688"/>
    <lineage>
        <taxon>Eukaryota</taxon>
        <taxon>Fungi</taxon>
        <taxon>Dikarya</taxon>
        <taxon>Ascomycota</taxon>
        <taxon>Pezizomycotina</taxon>
        <taxon>Sordariomycetes</taxon>
        <taxon>Hypocreomycetidae</taxon>
        <taxon>Microascales</taxon>
        <taxon>Microascaceae</taxon>
        <taxon>Lomentospora</taxon>
    </lineage>
</organism>
<dbReference type="PANTHER" id="PTHR15032">
    <property type="entry name" value="N-ACYL-PHOSPHATIDYLETHANOLAMINE-HYDROLYZING PHOSPHOLIPASE D"/>
    <property type="match status" value="1"/>
</dbReference>
<dbReference type="STRING" id="41688.A0A2N3NK98"/>
<dbReference type="InParanoid" id="A0A2N3NK98"/>
<evidence type="ECO:0000256" key="1">
    <source>
        <dbReference type="PIRSR" id="PIRSR038896-50"/>
    </source>
</evidence>
<dbReference type="AlphaFoldDB" id="A0A2N3NK98"/>
<dbReference type="SUPFAM" id="SSF56281">
    <property type="entry name" value="Metallo-hydrolase/oxidoreductase"/>
    <property type="match status" value="1"/>
</dbReference>
<dbReference type="EMBL" id="NLAX01000002">
    <property type="protein sequence ID" value="PKS12867.1"/>
    <property type="molecule type" value="Genomic_DNA"/>
</dbReference>
<dbReference type="InterPro" id="IPR024884">
    <property type="entry name" value="NAPE-PLD"/>
</dbReference>
<dbReference type="FunFam" id="3.60.15.10:FF:000048">
    <property type="entry name" value="Zn-dependent hydrolase/oxidoreductase family protein, putative"/>
    <property type="match status" value="1"/>
</dbReference>
<dbReference type="GO" id="GO:0008270">
    <property type="term" value="F:zinc ion binding"/>
    <property type="evidence" value="ECO:0007669"/>
    <property type="project" value="InterPro"/>
</dbReference>
<evidence type="ECO:0000313" key="4">
    <source>
        <dbReference type="Proteomes" id="UP000233524"/>
    </source>
</evidence>
<feature type="binding site" evidence="1">
    <location>
        <position position="377"/>
    </location>
    <ligand>
        <name>an N-acyl-1,2-diacyl-sn-glycero-3-phosphoethanolamine</name>
        <dbReference type="ChEBI" id="CHEBI:62537"/>
    </ligand>
</feature>
<dbReference type="OrthoDB" id="332863at2759"/>
<dbReference type="FunCoup" id="A0A2N3NK98">
    <property type="interactions" value="40"/>
</dbReference>
<dbReference type="InterPro" id="IPR001279">
    <property type="entry name" value="Metallo-B-lactamas"/>
</dbReference>
<sequence>MLQELPFLKCLLPHKAPPTSTQNIKRLAHPALSRSSVSRMTTYTRTITQTENPASIPEEAASKPHHVLKNGRVTKFKNPYPSWGEGSSILTILGAMFRSKIAGELQSVVTTPPTVPVVKPTFLPTRTGSDKLRATWLGHACYYVEFPSGLRVLFDPVFEDRCSPFTFLGPKRYTEPPCKIADLPTVDAVLISHSHYDHLSHSSVLEVQDHHPNAHFFVGKGLEKWFRQTGIKSVTELDWWEDVDFTLTAENKEAGAPSTSVSASASPSSAADPASISARVSCTPCQHTSARGIFDKDTTLWCSWAVKSGGKSVWFGGDTGYRAVPYLPRAIDDYGPDYEHLPRCPQFKQIGEHRGPFDLGLIPIGAYYPRAAFSPMHGNPFDAVEIFRETKCARAMGIHWGTWALTLEEVQDPPRQLKAALKRKGLPETGAFDICDIGESREF</sequence>
<dbReference type="PIRSF" id="PIRSF038896">
    <property type="entry name" value="NAPE-PLD"/>
    <property type="match status" value="1"/>
</dbReference>
<dbReference type="VEuPathDB" id="FungiDB:jhhlp_000207"/>
<evidence type="ECO:0000313" key="3">
    <source>
        <dbReference type="EMBL" id="PKS12867.1"/>
    </source>
</evidence>
<dbReference type="PANTHER" id="PTHR15032:SF4">
    <property type="entry name" value="N-ACYL-PHOSPHATIDYLETHANOLAMINE-HYDROLYZING PHOSPHOLIPASE D"/>
    <property type="match status" value="1"/>
</dbReference>
<dbReference type="GO" id="GO:0005737">
    <property type="term" value="C:cytoplasm"/>
    <property type="evidence" value="ECO:0007669"/>
    <property type="project" value="TreeGrafter"/>
</dbReference>
<dbReference type="Pfam" id="PF12706">
    <property type="entry name" value="Lactamase_B_2"/>
    <property type="match status" value="1"/>
</dbReference>
<dbReference type="Proteomes" id="UP000233524">
    <property type="component" value="Unassembled WGS sequence"/>
</dbReference>
<dbReference type="GO" id="GO:0070291">
    <property type="term" value="P:N-acylethanolamine metabolic process"/>
    <property type="evidence" value="ECO:0007669"/>
    <property type="project" value="TreeGrafter"/>
</dbReference>
<name>A0A2N3NK98_9PEZI</name>
<reference evidence="3 4" key="1">
    <citation type="journal article" date="2017" name="G3 (Bethesda)">
        <title>First Draft Genome Sequence of the Pathogenic Fungus Lomentospora prolificans (Formerly Scedosporium prolificans).</title>
        <authorList>
            <person name="Luo R."/>
            <person name="Zimin A."/>
            <person name="Workman R."/>
            <person name="Fan Y."/>
            <person name="Pertea G."/>
            <person name="Grossman N."/>
            <person name="Wear M.P."/>
            <person name="Jia B."/>
            <person name="Miller H."/>
            <person name="Casadevall A."/>
            <person name="Timp W."/>
            <person name="Zhang S.X."/>
            <person name="Salzberg S.L."/>
        </authorList>
    </citation>
    <scope>NUCLEOTIDE SEQUENCE [LARGE SCALE GENOMIC DNA]</scope>
    <source>
        <strain evidence="3 4">JHH-5317</strain>
    </source>
</reference>
<proteinExistence type="predicted"/>
<gene>
    <name evidence="3" type="ORF">jhhlp_000207</name>
</gene>
<dbReference type="GO" id="GO:0070292">
    <property type="term" value="P:N-acylphosphatidylethanolamine metabolic process"/>
    <property type="evidence" value="ECO:0007669"/>
    <property type="project" value="TreeGrafter"/>
</dbReference>
<protein>
    <recommendedName>
        <fullName evidence="2">Metallo-beta-lactamase domain-containing protein</fullName>
    </recommendedName>
</protein>
<feature type="domain" description="Metallo-beta-lactamase" evidence="2">
    <location>
        <begin position="151"/>
        <end position="400"/>
    </location>
</feature>
<keyword evidence="4" id="KW-1185">Reference proteome</keyword>
<feature type="binding site" evidence="1">
    <location>
        <position position="196"/>
    </location>
    <ligand>
        <name>an N-acyl-1,2-diacyl-sn-glycero-3-phosphoethanolamine</name>
        <dbReference type="ChEBI" id="CHEBI:62537"/>
    </ligand>
</feature>